<feature type="chain" id="PRO_5046871018" evidence="5">
    <location>
        <begin position="20"/>
        <end position="1548"/>
    </location>
</feature>
<feature type="domain" description="Filamentous haemagglutinin FhaB/tRNA nuclease CdiA-like TPS" evidence="6">
    <location>
        <begin position="24"/>
        <end position="136"/>
    </location>
</feature>
<dbReference type="InterPro" id="IPR041248">
    <property type="entry name" value="YDG"/>
</dbReference>
<evidence type="ECO:0000256" key="3">
    <source>
        <dbReference type="ARBA" id="ARBA00022729"/>
    </source>
</evidence>
<dbReference type="InterPro" id="IPR012334">
    <property type="entry name" value="Pectin_lyas_fold"/>
</dbReference>
<sequence length="1548" mass="155274">MNRISAAVALALASSAALAAEPAVGTLPSGGQVIRGNASITQTNSQLDIHQSSDRAVINWQRFDIGRDATVNFLQPSASSVTLNRVLSSDPSAIFGLLNANGQVFISNPNGVLFGSSARVDVGGLVATSLQIDPDDFIAGNYRFTNGSGAVINQGTLTAKDGGYIALLAPEVRNEGVLSARLGTVAIAAGEAVTLNLDGSQLLSVQVDPATVDVLLENRHLIAAEGGQVILSASAAQRLVDGAISGATGATGLVVENGQARLVNVEGTVRAANVSIDGGAVGVTRVAGNIDAQTSSGNGGQVLVTGDKVHVDAGATIDASGNQGGTILIGGDQQGANPNVRNAQRLFVDADAAIHADGGAGANGSGDGGRVITYSTEATQVYGALTARGGAAGGDGGFIETSGGWFDLGSSIPDASAAAGRAGQWLIDPHDLRIDSAGPDFGITGDPNWTTTAIGSTLTTSSITNALNAGTSVTITTAAAGAERGDISVMDSIVKSAGGNASLSLFAHGHILVANGVQIESTSNRLDVTLHADQGNTGNGGIRLGVGTAILSNGGNILLRGGDVSFADPIVDPTVNPTLFQTQMQSGAARNGVTQYGVYLNGSTLQASGGNIEVRGVGSSGNAGVRVDNGATISTSGLGSIALYGLGGSGGANSDGVRITGSGTTVTSGSGDVRIYGLGRGGSGCFAMDCSDGVQIDAGATVSSTDGDIYLRGVSQSASYRGRGVWIDTNGSVRTNNIGDIDVIGIGGGPGGHSSGVHLTDGALIQTSMGDITVTGRGAADAGANNEGVKVDDSAIKVLSGAGNELTVDGYGGGGDWYNIGVNVRLGGVISTGSGGTMFVRGTGGTSNTGTGNWGILIEGDGTYESTGSGRLIMEGISGAGVDNTGIRVTGGYANRIGSSTMTGDITLIADSMNLADGSSNGLTVQSSGTLYITPRSAATTIGLGNGATGTLNLDNAELSRLTDGFYDIVIGMYTGTGAIDVRTVTFNDSLQLQNMGSGSQGMTIHGALDVGSNTLTLASQGGVTQTAGIFANELMLFGEGPYVLTNTTNEVGTLGGSLTGSLHFVNNGSFTVGSVLTGHTQWDGLYSTNGELRLEARGIGADLTLTRSMWSGTTGTAIELSADGAFINNAGANAVETTAGRTLVWSADRARTDLGGLAFDFKQYRATYGVDSPAQSTGNGILFQDAPTLTVALNNVSRIYSGTTDIALSSSDFTASGMLDGDSVVIIAGTADFDTKDVGTGKTVTASGVSVGSASNGSMAVYGYDVVSTNVTGTGDVTPKSLTITATNATRTEGESNPSFNANFNGFVAGEDQSVLNGSLAFNTTANESSGAGTYSITPAGFTSSNYAITYQAGTLTVSPAAQQPEVPEVPEVPEEPEVPEVPNPPQAPSPSPSAEGIGHLVQAPNPGRVTLAAADRTIALREPTARSMIVDGGISLGAAPSGATPAQSTVWGGFISAEPLDVVQLTNNAVTFQLPQETFRHSNAQENVQVTAQLAGGGPLPPSLHFDPQTGVLSGTLPADQPALSIVFIARDTVGGEASTRLELRR</sequence>
<evidence type="ECO:0000256" key="2">
    <source>
        <dbReference type="ARBA" id="ARBA00022525"/>
    </source>
</evidence>
<feature type="signal peptide" evidence="5">
    <location>
        <begin position="1"/>
        <end position="19"/>
    </location>
</feature>
<accession>A0ABV8T5F4</accession>
<dbReference type="EMBL" id="JBHSDU010000015">
    <property type="protein sequence ID" value="MFC4314735.1"/>
    <property type="molecule type" value="Genomic_DNA"/>
</dbReference>
<dbReference type="Gene3D" id="2.160.20.10">
    <property type="entry name" value="Single-stranded right-handed beta-helix, Pectin lyase-like"/>
    <property type="match status" value="1"/>
</dbReference>
<proteinExistence type="predicted"/>
<dbReference type="InterPro" id="IPR008638">
    <property type="entry name" value="FhaB/CdiA-like_TPS"/>
</dbReference>
<name>A0ABV8T5F4_9GAMM</name>
<evidence type="ECO:0000313" key="8">
    <source>
        <dbReference type="Proteomes" id="UP001595904"/>
    </source>
</evidence>
<dbReference type="NCBIfam" id="TIGR01901">
    <property type="entry name" value="adhes_NPXG"/>
    <property type="match status" value="1"/>
</dbReference>
<evidence type="ECO:0000256" key="5">
    <source>
        <dbReference type="SAM" id="SignalP"/>
    </source>
</evidence>
<keyword evidence="3 5" id="KW-0732">Signal</keyword>
<evidence type="ECO:0000256" key="1">
    <source>
        <dbReference type="ARBA" id="ARBA00004613"/>
    </source>
</evidence>
<keyword evidence="2" id="KW-0964">Secreted</keyword>
<feature type="compositionally biased region" description="Pro residues" evidence="4">
    <location>
        <begin position="1381"/>
        <end position="1393"/>
    </location>
</feature>
<evidence type="ECO:0000256" key="4">
    <source>
        <dbReference type="SAM" id="MobiDB-lite"/>
    </source>
</evidence>
<dbReference type="PANTHER" id="PTHR12338">
    <property type="entry name" value="AUTOTRANSPORTER"/>
    <property type="match status" value="1"/>
</dbReference>
<evidence type="ECO:0000313" key="7">
    <source>
        <dbReference type="EMBL" id="MFC4314735.1"/>
    </source>
</evidence>
<organism evidence="7 8">
    <name type="scientific">Steroidobacter flavus</name>
    <dbReference type="NCBI Taxonomy" id="1842136"/>
    <lineage>
        <taxon>Bacteria</taxon>
        <taxon>Pseudomonadati</taxon>
        <taxon>Pseudomonadota</taxon>
        <taxon>Gammaproteobacteria</taxon>
        <taxon>Steroidobacterales</taxon>
        <taxon>Steroidobacteraceae</taxon>
        <taxon>Steroidobacter</taxon>
    </lineage>
</organism>
<comment type="subcellular location">
    <subcellularLocation>
        <location evidence="1">Secreted</location>
    </subcellularLocation>
</comment>
<dbReference type="SMART" id="SM00912">
    <property type="entry name" value="Haemagg_act"/>
    <property type="match status" value="1"/>
</dbReference>
<dbReference type="SUPFAM" id="SSF49313">
    <property type="entry name" value="Cadherin-like"/>
    <property type="match status" value="1"/>
</dbReference>
<dbReference type="PANTHER" id="PTHR12338:SF8">
    <property type="entry name" value="HEME_HEMOPEXIN-BINDING PROTEIN"/>
    <property type="match status" value="1"/>
</dbReference>
<dbReference type="Gene3D" id="2.60.40.10">
    <property type="entry name" value="Immunoglobulins"/>
    <property type="match status" value="1"/>
</dbReference>
<feature type="region of interest" description="Disordered" evidence="4">
    <location>
        <begin position="1364"/>
        <end position="1401"/>
    </location>
</feature>
<evidence type="ECO:0000259" key="6">
    <source>
        <dbReference type="SMART" id="SM00912"/>
    </source>
</evidence>
<dbReference type="Pfam" id="PF05860">
    <property type="entry name" value="TPS"/>
    <property type="match status" value="1"/>
</dbReference>
<dbReference type="InterPro" id="IPR013783">
    <property type="entry name" value="Ig-like_fold"/>
</dbReference>
<dbReference type="InterPro" id="IPR015919">
    <property type="entry name" value="Cadherin-like_sf"/>
</dbReference>
<dbReference type="Pfam" id="PF18657">
    <property type="entry name" value="YDG"/>
    <property type="match status" value="1"/>
</dbReference>
<dbReference type="Pfam" id="PF18676">
    <property type="entry name" value="MBG_2"/>
    <property type="match status" value="1"/>
</dbReference>
<comment type="caution">
    <text evidence="7">The sequence shown here is derived from an EMBL/GenBank/DDBJ whole genome shotgun (WGS) entry which is preliminary data.</text>
</comment>
<reference evidence="8" key="1">
    <citation type="journal article" date="2019" name="Int. J. Syst. Evol. Microbiol.">
        <title>The Global Catalogue of Microorganisms (GCM) 10K type strain sequencing project: providing services to taxonomists for standard genome sequencing and annotation.</title>
        <authorList>
            <consortium name="The Broad Institute Genomics Platform"/>
            <consortium name="The Broad Institute Genome Sequencing Center for Infectious Disease"/>
            <person name="Wu L."/>
            <person name="Ma J."/>
        </authorList>
    </citation>
    <scope>NUCLEOTIDE SEQUENCE [LARGE SCALE GENOMIC DNA]</scope>
    <source>
        <strain evidence="8">CGMCC 1.10759</strain>
    </source>
</reference>
<dbReference type="Gene3D" id="3.30.160.710">
    <property type="match status" value="1"/>
</dbReference>
<dbReference type="Proteomes" id="UP001595904">
    <property type="component" value="Unassembled WGS sequence"/>
</dbReference>
<dbReference type="InterPro" id="IPR050909">
    <property type="entry name" value="Bact_Autotransporter_VF"/>
</dbReference>
<protein>
    <submittedName>
        <fullName evidence="7">Filamentous hemagglutinin N-terminal domain-containing protein</fullName>
    </submittedName>
</protein>
<dbReference type="SUPFAM" id="SSF51126">
    <property type="entry name" value="Pectin lyase-like"/>
    <property type="match status" value="1"/>
</dbReference>
<dbReference type="InterPro" id="IPR041286">
    <property type="entry name" value="MBG_2"/>
</dbReference>
<dbReference type="RefSeq" id="WP_380606159.1">
    <property type="nucleotide sequence ID" value="NZ_JBHSDU010000015.1"/>
</dbReference>
<gene>
    <name evidence="7" type="ORF">ACFPN2_37065</name>
</gene>
<keyword evidence="8" id="KW-1185">Reference proteome</keyword>
<dbReference type="InterPro" id="IPR011050">
    <property type="entry name" value="Pectin_lyase_fold/virulence"/>
</dbReference>